<name>A0AAN8R4I5_9TELE</name>
<evidence type="ECO:0000313" key="3">
    <source>
        <dbReference type="Proteomes" id="UP001356427"/>
    </source>
</evidence>
<reference evidence="2 3" key="1">
    <citation type="submission" date="2021-04" db="EMBL/GenBank/DDBJ databases">
        <authorList>
            <person name="De Guttry C."/>
            <person name="Zahm M."/>
            <person name="Klopp C."/>
            <person name="Cabau C."/>
            <person name="Louis A."/>
            <person name="Berthelot C."/>
            <person name="Parey E."/>
            <person name="Roest Crollius H."/>
            <person name="Montfort J."/>
            <person name="Robinson-Rechavi M."/>
            <person name="Bucao C."/>
            <person name="Bouchez O."/>
            <person name="Gislard M."/>
            <person name="Lluch J."/>
            <person name="Milhes M."/>
            <person name="Lampietro C."/>
            <person name="Lopez Roques C."/>
            <person name="Donnadieu C."/>
            <person name="Braasch I."/>
            <person name="Desvignes T."/>
            <person name="Postlethwait J."/>
            <person name="Bobe J."/>
            <person name="Wedekind C."/>
            <person name="Guiguen Y."/>
        </authorList>
    </citation>
    <scope>NUCLEOTIDE SEQUENCE [LARGE SCALE GENOMIC DNA]</scope>
    <source>
        <strain evidence="2">Cs_M1</strain>
        <tissue evidence="2">Blood</tissue>
    </source>
</reference>
<evidence type="ECO:0000256" key="1">
    <source>
        <dbReference type="SAM" id="MobiDB-lite"/>
    </source>
</evidence>
<accession>A0AAN8R4I5</accession>
<comment type="caution">
    <text evidence="2">The sequence shown here is derived from an EMBL/GenBank/DDBJ whole genome shotgun (WGS) entry which is preliminary data.</text>
</comment>
<dbReference type="Proteomes" id="UP001356427">
    <property type="component" value="Unassembled WGS sequence"/>
</dbReference>
<dbReference type="GO" id="GO:0003697">
    <property type="term" value="F:single-stranded DNA binding"/>
    <property type="evidence" value="ECO:0007669"/>
    <property type="project" value="TreeGrafter"/>
</dbReference>
<dbReference type="AlphaFoldDB" id="A0AAN8R4I5"/>
<dbReference type="PANTHER" id="PTHR35668:SF1">
    <property type="entry name" value="PROTEIN SHORTAGE IN CHIASMATA 1 ORTHOLOG"/>
    <property type="match status" value="1"/>
</dbReference>
<evidence type="ECO:0000313" key="2">
    <source>
        <dbReference type="EMBL" id="KAK6312922.1"/>
    </source>
</evidence>
<dbReference type="EMBL" id="JAGTTL010000014">
    <property type="protein sequence ID" value="KAK6312922.1"/>
    <property type="molecule type" value="Genomic_DNA"/>
</dbReference>
<dbReference type="InterPro" id="IPR039991">
    <property type="entry name" value="SHOC1"/>
</dbReference>
<keyword evidence="3" id="KW-1185">Reference proteome</keyword>
<proteinExistence type="predicted"/>
<protein>
    <submittedName>
        <fullName evidence="2">Uncharacterized protein</fullName>
    </submittedName>
</protein>
<dbReference type="GO" id="GO:0016887">
    <property type="term" value="F:ATP hydrolysis activity"/>
    <property type="evidence" value="ECO:0007669"/>
    <property type="project" value="InterPro"/>
</dbReference>
<gene>
    <name evidence="2" type="ORF">J4Q44_G00162690</name>
</gene>
<dbReference type="Pfam" id="PF17825">
    <property type="entry name" value="DUF5587"/>
    <property type="match status" value="1"/>
</dbReference>
<dbReference type="PANTHER" id="PTHR35668">
    <property type="entry name" value="PROTEIN SHORTAGE IN CHIASMATA 1 ORTHOLOG"/>
    <property type="match status" value="1"/>
</dbReference>
<organism evidence="2 3">
    <name type="scientific">Coregonus suidteri</name>
    <dbReference type="NCBI Taxonomy" id="861788"/>
    <lineage>
        <taxon>Eukaryota</taxon>
        <taxon>Metazoa</taxon>
        <taxon>Chordata</taxon>
        <taxon>Craniata</taxon>
        <taxon>Vertebrata</taxon>
        <taxon>Euteleostomi</taxon>
        <taxon>Actinopterygii</taxon>
        <taxon>Neopterygii</taxon>
        <taxon>Teleostei</taxon>
        <taxon>Protacanthopterygii</taxon>
        <taxon>Salmoniformes</taxon>
        <taxon>Salmonidae</taxon>
        <taxon>Coregoninae</taxon>
        <taxon>Coregonus</taxon>
    </lineage>
</organism>
<dbReference type="GO" id="GO:0000794">
    <property type="term" value="C:condensed nuclear chromosome"/>
    <property type="evidence" value="ECO:0007669"/>
    <property type="project" value="InterPro"/>
</dbReference>
<feature type="region of interest" description="Disordered" evidence="1">
    <location>
        <begin position="165"/>
        <end position="202"/>
    </location>
</feature>
<dbReference type="GO" id="GO:0000712">
    <property type="term" value="P:resolution of meiotic recombination intermediates"/>
    <property type="evidence" value="ECO:0007669"/>
    <property type="project" value="InterPro"/>
</dbReference>
<sequence>MGQDVIEEERCLLGFPCVNPLVAQLMLRRGPSLHWLLGASLSQLQELLPEVPHKVIKLFSDTTSLYKLTVAASSPESHTELTHQKDHKPFKPNPNSFLAGSPNAESVAGSFYEESSVMTKEDSADFQVDLSRSFGSQQAPFQHTWSHNPWEADEESDEVKFVGWNRGGGGEEWMSRASLHQEPCGSPRDYAPENPFQTDPSS</sequence>